<dbReference type="PRINTS" id="PR00038">
    <property type="entry name" value="HTHLUXR"/>
</dbReference>
<keyword evidence="7" id="KW-1185">Reference proteome</keyword>
<dbReference type="InterPro" id="IPR016032">
    <property type="entry name" value="Sig_transdc_resp-reg_C-effctor"/>
</dbReference>
<keyword evidence="4" id="KW-0175">Coiled coil</keyword>
<dbReference type="SUPFAM" id="SSF46894">
    <property type="entry name" value="C-terminal effector domain of the bipartite response regulators"/>
    <property type="match status" value="1"/>
</dbReference>
<feature type="domain" description="HTH luxR-type" evidence="5">
    <location>
        <begin position="126"/>
        <end position="191"/>
    </location>
</feature>
<keyword evidence="1" id="KW-0805">Transcription regulation</keyword>
<dbReference type="PROSITE" id="PS50043">
    <property type="entry name" value="HTH_LUXR_2"/>
    <property type="match status" value="1"/>
</dbReference>
<dbReference type="EMBL" id="CP042437">
    <property type="protein sequence ID" value="QEC80427.1"/>
    <property type="molecule type" value="Genomic_DNA"/>
</dbReference>
<dbReference type="GO" id="GO:0006355">
    <property type="term" value="P:regulation of DNA-templated transcription"/>
    <property type="evidence" value="ECO:0007669"/>
    <property type="project" value="InterPro"/>
</dbReference>
<name>A0A5B8WAK6_9SPHI</name>
<dbReference type="OrthoDB" id="965844at2"/>
<accession>A0A5B8WAK6</accession>
<dbReference type="AlphaFoldDB" id="A0A5B8WAK6"/>
<reference evidence="6 7" key="1">
    <citation type="journal article" date="2013" name="J. Microbiol.">
        <title>Mucilaginibacter ginsenosidivorax sp. nov., with ginsenoside converting activity isolated from sediment.</title>
        <authorList>
            <person name="Kim J.K."/>
            <person name="Choi T.E."/>
            <person name="Liu Q.M."/>
            <person name="Park H.Y."/>
            <person name="Yi T.H."/>
            <person name="Yoon M.H."/>
            <person name="Kim S.C."/>
            <person name="Im W.T."/>
        </authorList>
    </citation>
    <scope>NUCLEOTIDE SEQUENCE [LARGE SCALE GENOMIC DNA]</scope>
    <source>
        <strain evidence="6 7">KHI28</strain>
    </source>
</reference>
<evidence type="ECO:0000256" key="4">
    <source>
        <dbReference type="SAM" id="Coils"/>
    </source>
</evidence>
<dbReference type="PANTHER" id="PTHR44688">
    <property type="entry name" value="DNA-BINDING TRANSCRIPTIONAL ACTIVATOR DEVR_DOSR"/>
    <property type="match status" value="1"/>
</dbReference>
<dbReference type="Proteomes" id="UP000321362">
    <property type="component" value="Chromosome"/>
</dbReference>
<dbReference type="Gene3D" id="1.10.10.10">
    <property type="entry name" value="Winged helix-like DNA-binding domain superfamily/Winged helix DNA-binding domain"/>
    <property type="match status" value="1"/>
</dbReference>
<gene>
    <name evidence="6" type="ORF">FSB76_07825</name>
</gene>
<dbReference type="PANTHER" id="PTHR44688:SF16">
    <property type="entry name" value="DNA-BINDING TRANSCRIPTIONAL ACTIVATOR DEVR_DOSR"/>
    <property type="match status" value="1"/>
</dbReference>
<keyword evidence="2" id="KW-0238">DNA-binding</keyword>
<dbReference type="GO" id="GO:0003677">
    <property type="term" value="F:DNA binding"/>
    <property type="evidence" value="ECO:0007669"/>
    <property type="project" value="UniProtKB-KW"/>
</dbReference>
<dbReference type="InterPro" id="IPR000792">
    <property type="entry name" value="Tscrpt_reg_LuxR_C"/>
</dbReference>
<keyword evidence="3" id="KW-0804">Transcription</keyword>
<evidence type="ECO:0000256" key="2">
    <source>
        <dbReference type="ARBA" id="ARBA00023125"/>
    </source>
</evidence>
<evidence type="ECO:0000313" key="6">
    <source>
        <dbReference type="EMBL" id="QEC80427.1"/>
    </source>
</evidence>
<dbReference type="KEGG" id="mgk:FSB76_07825"/>
<dbReference type="SMART" id="SM00421">
    <property type="entry name" value="HTH_LUXR"/>
    <property type="match status" value="1"/>
</dbReference>
<dbReference type="InterPro" id="IPR036388">
    <property type="entry name" value="WH-like_DNA-bd_sf"/>
</dbReference>
<sequence length="193" mass="22366">MPGFSLEYMSPNGLAQLGISLEAFRSYTLLEYTQKYFNLEDAEDYAPKLHAMIDNNTDENVTFFQQVKINGSDDWVWHMSIVKILLRDDEGLPLLIINMAYKVDPMQHITKKVDRILKENEFLRKNLNRFSQLTKQECVVLKLLALGESSAETAEKLFIAEGTVETHRKNIRRKLGTSAYYELCEYARAFDLI</sequence>
<dbReference type="CDD" id="cd06170">
    <property type="entry name" value="LuxR_C_like"/>
    <property type="match status" value="1"/>
</dbReference>
<feature type="coiled-coil region" evidence="4">
    <location>
        <begin position="106"/>
        <end position="133"/>
    </location>
</feature>
<proteinExistence type="predicted"/>
<protein>
    <submittedName>
        <fullName evidence="6">LuxR family transcriptional regulator</fullName>
    </submittedName>
</protein>
<evidence type="ECO:0000256" key="3">
    <source>
        <dbReference type="ARBA" id="ARBA00023163"/>
    </source>
</evidence>
<evidence type="ECO:0000259" key="5">
    <source>
        <dbReference type="PROSITE" id="PS50043"/>
    </source>
</evidence>
<evidence type="ECO:0000256" key="1">
    <source>
        <dbReference type="ARBA" id="ARBA00023015"/>
    </source>
</evidence>
<evidence type="ECO:0000313" key="7">
    <source>
        <dbReference type="Proteomes" id="UP000321362"/>
    </source>
</evidence>
<organism evidence="6 7">
    <name type="scientific">Mucilaginibacter ginsenosidivorax</name>
    <dbReference type="NCBI Taxonomy" id="862126"/>
    <lineage>
        <taxon>Bacteria</taxon>
        <taxon>Pseudomonadati</taxon>
        <taxon>Bacteroidota</taxon>
        <taxon>Sphingobacteriia</taxon>
        <taxon>Sphingobacteriales</taxon>
        <taxon>Sphingobacteriaceae</taxon>
        <taxon>Mucilaginibacter</taxon>
    </lineage>
</organism>
<dbReference type="Pfam" id="PF00196">
    <property type="entry name" value="GerE"/>
    <property type="match status" value="1"/>
</dbReference>